<protein>
    <recommendedName>
        <fullName evidence="4">Glycosyltransferase RgtA/B/C/D-like domain-containing protein</fullName>
    </recommendedName>
</protein>
<name>A0A1F4ZCH3_9BACT</name>
<evidence type="ECO:0000313" key="3">
    <source>
        <dbReference type="Proteomes" id="UP000177080"/>
    </source>
</evidence>
<dbReference type="EMBL" id="MEXN01000003">
    <property type="protein sequence ID" value="OGD04012.1"/>
    <property type="molecule type" value="Genomic_DNA"/>
</dbReference>
<organism evidence="2 3">
    <name type="scientific">Candidatus Amesbacteria bacterium RIFCSPLOWO2_01_FULL_48_25</name>
    <dbReference type="NCBI Taxonomy" id="1797259"/>
    <lineage>
        <taxon>Bacteria</taxon>
        <taxon>Candidatus Amesiibacteriota</taxon>
    </lineage>
</organism>
<feature type="transmembrane region" description="Helical" evidence="1">
    <location>
        <begin position="280"/>
        <end position="296"/>
    </location>
</feature>
<feature type="transmembrane region" description="Helical" evidence="1">
    <location>
        <begin position="303"/>
        <end position="318"/>
    </location>
</feature>
<evidence type="ECO:0000313" key="2">
    <source>
        <dbReference type="EMBL" id="OGD04012.1"/>
    </source>
</evidence>
<feature type="transmembrane region" description="Helical" evidence="1">
    <location>
        <begin position="348"/>
        <end position="364"/>
    </location>
</feature>
<sequence length="478" mass="55356">MAKFLKYIVWGGVLVRIGLSLLVPLDVSVLQAKLFYPDPNDPFVVSRVLVRGWGKITGTGTYQTAGMGLIIFLTLVYLVYKSISHKIPESPTWLVVLAAIFNPWLNYLAVFHWQESLSLIFALMFWLDKDNFRRMAWVILLSLSSASGFVLGLGVLLLWILRQPKILNLVPVLIVLLWFGSRWDLLGPYFESSPIKELTPKYLGGQVDEIQKNIFLGSQKKIIYPAIIRKIVFNKVVLGVDKLLGNAIGVVDFTQWTAPVSAMSVTRLSGLPPKGIFTQMYYWELPILIYGAWSAWKEKERKMWWVVFLAIIPALFWEKRWFYLSAYGLIPIFVWLTMRAVTRMPWKVIFVVGGLYCVSGFYFWKQFYFNPVSYRSSDVYLYKQINLWVRKNQDRYQKIMITNMFGPADFMNLFYGGIDKTKMAYGEFDLRKNEPVSGMVYIGLPGQFKPEHSNRDIEVINSEDELVYRYGKGLWVLK</sequence>
<gene>
    <name evidence="2" type="ORF">A2989_01280</name>
</gene>
<keyword evidence="1" id="KW-0812">Transmembrane</keyword>
<dbReference type="Proteomes" id="UP000177080">
    <property type="component" value="Unassembled WGS sequence"/>
</dbReference>
<feature type="transmembrane region" description="Helical" evidence="1">
    <location>
        <begin position="324"/>
        <end position="341"/>
    </location>
</feature>
<feature type="transmembrane region" description="Helical" evidence="1">
    <location>
        <begin position="166"/>
        <end position="183"/>
    </location>
</feature>
<feature type="transmembrane region" description="Helical" evidence="1">
    <location>
        <begin position="7"/>
        <end position="25"/>
    </location>
</feature>
<accession>A0A1F4ZCH3</accession>
<evidence type="ECO:0008006" key="4">
    <source>
        <dbReference type="Google" id="ProtNLM"/>
    </source>
</evidence>
<feature type="transmembrane region" description="Helical" evidence="1">
    <location>
        <begin position="61"/>
        <end position="80"/>
    </location>
</feature>
<comment type="caution">
    <text evidence="2">The sequence shown here is derived from an EMBL/GenBank/DDBJ whole genome shotgun (WGS) entry which is preliminary data.</text>
</comment>
<proteinExistence type="predicted"/>
<reference evidence="2 3" key="1">
    <citation type="journal article" date="2016" name="Nat. Commun.">
        <title>Thousands of microbial genomes shed light on interconnected biogeochemical processes in an aquifer system.</title>
        <authorList>
            <person name="Anantharaman K."/>
            <person name="Brown C.T."/>
            <person name="Hug L.A."/>
            <person name="Sharon I."/>
            <person name="Castelle C.J."/>
            <person name="Probst A.J."/>
            <person name="Thomas B.C."/>
            <person name="Singh A."/>
            <person name="Wilkins M.J."/>
            <person name="Karaoz U."/>
            <person name="Brodie E.L."/>
            <person name="Williams K.H."/>
            <person name="Hubbard S.S."/>
            <person name="Banfield J.F."/>
        </authorList>
    </citation>
    <scope>NUCLEOTIDE SEQUENCE [LARGE SCALE GENOMIC DNA]</scope>
</reference>
<dbReference type="STRING" id="1797259.A2989_01280"/>
<keyword evidence="1" id="KW-0472">Membrane</keyword>
<evidence type="ECO:0000256" key="1">
    <source>
        <dbReference type="SAM" id="Phobius"/>
    </source>
</evidence>
<feature type="transmembrane region" description="Helical" evidence="1">
    <location>
        <begin position="92"/>
        <end position="114"/>
    </location>
</feature>
<dbReference type="AlphaFoldDB" id="A0A1F4ZCH3"/>
<keyword evidence="1" id="KW-1133">Transmembrane helix</keyword>
<feature type="transmembrane region" description="Helical" evidence="1">
    <location>
        <begin position="134"/>
        <end position="159"/>
    </location>
</feature>